<dbReference type="Gene3D" id="2.120.10.60">
    <property type="entry name" value="Tricorn protease N-terminal domain"/>
    <property type="match status" value="1"/>
</dbReference>
<feature type="compositionally biased region" description="Low complexity" evidence="9">
    <location>
        <begin position="50"/>
        <end position="60"/>
    </location>
</feature>
<dbReference type="SUPFAM" id="SSF52096">
    <property type="entry name" value="ClpP/crotonase"/>
    <property type="match status" value="1"/>
</dbReference>
<dbReference type="Gene3D" id="2.30.42.10">
    <property type="match status" value="1"/>
</dbReference>
<dbReference type="EC" id="3.4.21.-" evidence="7"/>
<comment type="similarity">
    <text evidence="2 7">Belongs to the peptidase S41B family.</text>
</comment>
<comment type="subcellular location">
    <subcellularLocation>
        <location evidence="1 7">Cytoplasm</location>
    </subcellularLocation>
</comment>
<dbReference type="Pfam" id="PF14684">
    <property type="entry name" value="Tricorn_C1"/>
    <property type="match status" value="1"/>
</dbReference>
<dbReference type="SUPFAM" id="SSF50156">
    <property type="entry name" value="PDZ domain-like"/>
    <property type="match status" value="1"/>
</dbReference>
<dbReference type="GO" id="GO:0008236">
    <property type="term" value="F:serine-type peptidase activity"/>
    <property type="evidence" value="ECO:0007669"/>
    <property type="project" value="UniProtKB-UniRule"/>
</dbReference>
<name>A0A832MJC4_UNCEI</name>
<dbReference type="CDD" id="cd07562">
    <property type="entry name" value="Peptidase_S41_TRI"/>
    <property type="match status" value="1"/>
</dbReference>
<dbReference type="GO" id="GO:0006508">
    <property type="term" value="P:proteolysis"/>
    <property type="evidence" value="ECO:0007669"/>
    <property type="project" value="UniProtKB-UniRule"/>
</dbReference>
<organism evidence="11">
    <name type="scientific">Eiseniibacteriota bacterium</name>
    <dbReference type="NCBI Taxonomy" id="2212470"/>
    <lineage>
        <taxon>Bacteria</taxon>
        <taxon>Candidatus Eiseniibacteriota</taxon>
    </lineage>
</organism>
<evidence type="ECO:0000256" key="4">
    <source>
        <dbReference type="ARBA" id="ARBA00022670"/>
    </source>
</evidence>
<keyword evidence="3 7" id="KW-0963">Cytoplasm</keyword>
<evidence type="ECO:0000256" key="9">
    <source>
        <dbReference type="SAM" id="MobiDB-lite"/>
    </source>
</evidence>
<dbReference type="Pfam" id="PF03572">
    <property type="entry name" value="Peptidase_S41"/>
    <property type="match status" value="1"/>
</dbReference>
<feature type="active site" description="Charge relay system" evidence="8">
    <location>
        <position position="823"/>
    </location>
</feature>
<dbReference type="Gene3D" id="2.130.10.10">
    <property type="entry name" value="YVTN repeat-like/Quinoprotein amine dehydrogenase"/>
    <property type="match status" value="1"/>
</dbReference>
<evidence type="ECO:0000259" key="10">
    <source>
        <dbReference type="SMART" id="SM00245"/>
    </source>
</evidence>
<sequence>MRRMTLPRGAAPGARAPARGRPPLTDRPPVARLPALRIPLRPTWRTSPMPRFRAPAAPAAPASPPSPARRRSGAPGAPAPTALALALAAAALVPPGAAALEEARLLRQPDIQGPTIVFVHAGDLWTVSRDGGVASRLTSHEGLEQFPKLSPDGRTVAFTAEYDGNVDAFTMPVAGGEPTRLTWHPDPDRVAEWYPDGSAILLRSHRASANRVDRFFRIAATGGFEEPLPFPTAGYASFSPDGARLAFVTPSYDNRTWKRYRGGNAPEIWIHDLAANRSEKITDWEGADEWPMWHGRTVYYASDRGGRTVNLWAYDLDRRTHAQVTRFTDYDVKWPSLGGDAIVFEQGGSLWVLDLPGGTPRRISVLVPDDAPATRPVWTDVSRWIDGFDLSPSARRAVFAARGEIFTVPAEHGAARNLSNTPGARERHPAWSPDGRWIAFLSDRTGEYEFWVAAADGATPARQVTKLGPGFRFAPRWSPDSKKLAWSDATHTLWWTDVANGKPVRVDKSEHADITDFAWSADSRWIAYARTDANAFRKILLYALDGGRVTPVSEGMHDDFSPAFDPRGRWLYFLSRRRADLPAFAFEYAFPLNEDVGVYAVSLRDTVPSPVAPRSDEEGGGENDAKDGKDGDKGKDGKAGAAPLRIDLEGLGRRVVELPVEWGRYTGLAAFEDKLVFTMIAPPDPEAEDPASAAILLYDLEEREPRTVLDGVLAGHALSRDGSKVLYRAADHWGLADVEADQKVGEHKLELDLRARVEPRLEWRQMFEEAWRLQRDFYYDPGMGGLDWKAVGDRYRPLLDHVAHRHDLNVVLGELCGELSTSHAYVGGGAVPEPERVPVGLLGADWTLDPASGRYRIARLYGERDWNDGEWPPLGQPGLGVREGDWLLAVNGRPLRAPENLYAAFEGTAGRPTTLTIGRAPNDPKPRAVVVEPIEDESDLRYRAFVSEMRERVAAATGGRVAYIHIPNTALRGIEEFYKQYYPQSDRQGLIVDERWNEGGFIPDFFVERLARRTRSYWSTRYGDDFRTPWNAIDGPKAMLINQYAGSGGDALPWYFRQSGLGPLIGMRTWGGLVGISRSLPLVDGGVVTVPDFGFWNPATGAWEVENRGVEPDLEVENPPDALAAGRDPQLEAAIRYCLEQLERNPPKRPARPAYRKQPGLE</sequence>
<dbReference type="SUPFAM" id="SSF69304">
    <property type="entry name" value="Tricorn protease N-terminal domain"/>
    <property type="match status" value="1"/>
</dbReference>
<evidence type="ECO:0000256" key="1">
    <source>
        <dbReference type="ARBA" id="ARBA00004496"/>
    </source>
</evidence>
<evidence type="ECO:0000256" key="2">
    <source>
        <dbReference type="ARBA" id="ARBA00008524"/>
    </source>
</evidence>
<feature type="active site" description="Nucleophile" evidence="8">
    <location>
        <position position="1047"/>
    </location>
</feature>
<protein>
    <recommendedName>
        <fullName evidence="7">Tricorn protease homolog</fullName>
        <ecNumber evidence="7">3.4.21.-</ecNumber>
    </recommendedName>
</protein>
<keyword evidence="4 7" id="KW-0645">Protease</keyword>
<evidence type="ECO:0000256" key="8">
    <source>
        <dbReference type="PIRSR" id="PIRSR036421-1"/>
    </source>
</evidence>
<dbReference type="EMBL" id="DSQF01000008">
    <property type="protein sequence ID" value="HGZ42682.1"/>
    <property type="molecule type" value="Genomic_DNA"/>
</dbReference>
<feature type="region of interest" description="Disordered" evidence="9">
    <location>
        <begin position="1142"/>
        <end position="1162"/>
    </location>
</feature>
<accession>A0A832MJC4</accession>
<comment type="caution">
    <text evidence="11">The sequence shown here is derived from an EMBL/GenBank/DDBJ whole genome shotgun (WGS) entry which is preliminary data.</text>
</comment>
<dbReference type="SMART" id="SM00245">
    <property type="entry name" value="TSPc"/>
    <property type="match status" value="1"/>
</dbReference>
<keyword evidence="5 7" id="KW-0378">Hydrolase</keyword>
<evidence type="ECO:0000256" key="7">
    <source>
        <dbReference type="PIRNR" id="PIRNR036421"/>
    </source>
</evidence>
<feature type="compositionally biased region" description="Low complexity" evidence="9">
    <location>
        <begin position="7"/>
        <end position="23"/>
    </location>
</feature>
<dbReference type="Pfam" id="PF26550">
    <property type="entry name" value="Tricorn_2nd"/>
    <property type="match status" value="1"/>
</dbReference>
<dbReference type="Gene3D" id="3.30.750.44">
    <property type="match status" value="1"/>
</dbReference>
<dbReference type="InterPro" id="IPR005151">
    <property type="entry name" value="Tail-specific_protease"/>
</dbReference>
<dbReference type="InterPro" id="IPR012393">
    <property type="entry name" value="Tricorn_protease"/>
</dbReference>
<feature type="compositionally biased region" description="Basic and acidic residues" evidence="9">
    <location>
        <begin position="623"/>
        <end position="638"/>
    </location>
</feature>
<gene>
    <name evidence="11" type="ORF">ENR23_04520</name>
</gene>
<dbReference type="InterPro" id="IPR029045">
    <property type="entry name" value="ClpP/crotonase-like_dom_sf"/>
</dbReference>
<dbReference type="GO" id="GO:0005737">
    <property type="term" value="C:cytoplasm"/>
    <property type="evidence" value="ECO:0007669"/>
    <property type="project" value="UniProtKB-SubCell"/>
</dbReference>
<dbReference type="Pfam" id="PF26549">
    <property type="entry name" value="Tricorn_N"/>
    <property type="match status" value="1"/>
</dbReference>
<feature type="active site" description="Charge relay system" evidence="8">
    <location>
        <position position="1106"/>
    </location>
</feature>
<dbReference type="InterPro" id="IPR029414">
    <property type="entry name" value="Tricorn_PDZ"/>
</dbReference>
<evidence type="ECO:0000256" key="3">
    <source>
        <dbReference type="ARBA" id="ARBA00022490"/>
    </source>
</evidence>
<dbReference type="InterPro" id="IPR015943">
    <property type="entry name" value="WD40/YVTN_repeat-like_dom_sf"/>
</dbReference>
<reference evidence="11" key="1">
    <citation type="journal article" date="2020" name="mSystems">
        <title>Genome- and Community-Level Interaction Insights into Carbon Utilization and Element Cycling Functions of Hydrothermarchaeota in Hydrothermal Sediment.</title>
        <authorList>
            <person name="Zhou Z."/>
            <person name="Liu Y."/>
            <person name="Xu W."/>
            <person name="Pan J."/>
            <person name="Luo Z.H."/>
            <person name="Li M."/>
        </authorList>
    </citation>
    <scope>NUCLEOTIDE SEQUENCE [LARGE SCALE GENOMIC DNA]</scope>
    <source>
        <strain evidence="11">SpSt-381</strain>
    </source>
</reference>
<evidence type="ECO:0000256" key="5">
    <source>
        <dbReference type="ARBA" id="ARBA00022801"/>
    </source>
</evidence>
<dbReference type="InterPro" id="IPR028204">
    <property type="entry name" value="Tricorn_C1"/>
</dbReference>
<dbReference type="SUPFAM" id="SSF82171">
    <property type="entry name" value="DPP6 N-terminal domain-like"/>
    <property type="match status" value="1"/>
</dbReference>
<dbReference type="PIRSF" id="PIRSF036421">
    <property type="entry name" value="Tricorn_protease"/>
    <property type="match status" value="1"/>
</dbReference>
<feature type="region of interest" description="Disordered" evidence="9">
    <location>
        <begin position="1"/>
        <end position="77"/>
    </location>
</feature>
<proteinExistence type="inferred from homology"/>
<keyword evidence="6 7" id="KW-0720">Serine protease</keyword>
<evidence type="ECO:0000313" key="11">
    <source>
        <dbReference type="EMBL" id="HGZ42682.1"/>
    </source>
</evidence>
<dbReference type="Gene3D" id="3.90.226.10">
    <property type="entry name" value="2-enoyl-CoA Hydratase, Chain A, domain 1"/>
    <property type="match status" value="1"/>
</dbReference>
<dbReference type="PANTHER" id="PTHR43253">
    <property type="entry name" value="TRICORN PROTEASE HOMOLOG 2-RELATED"/>
    <property type="match status" value="1"/>
</dbReference>
<dbReference type="Pfam" id="PF14685">
    <property type="entry name" value="PDZ_Tricorn"/>
    <property type="match status" value="1"/>
</dbReference>
<feature type="domain" description="Tail specific protease" evidence="10">
    <location>
        <begin position="910"/>
        <end position="1117"/>
    </location>
</feature>
<feature type="region of interest" description="Disordered" evidence="9">
    <location>
        <begin position="609"/>
        <end position="640"/>
    </location>
</feature>
<dbReference type="AlphaFoldDB" id="A0A832MJC4"/>
<comment type="function">
    <text evidence="7">Degrades oligopeptides.</text>
</comment>
<evidence type="ECO:0000256" key="6">
    <source>
        <dbReference type="ARBA" id="ARBA00022825"/>
    </source>
</evidence>
<dbReference type="InterPro" id="IPR036034">
    <property type="entry name" value="PDZ_sf"/>
</dbReference>
<dbReference type="PANTHER" id="PTHR43253:SF1">
    <property type="entry name" value="TRICORN PROTEASE HOMOLOG 2-RELATED"/>
    <property type="match status" value="1"/>
</dbReference>